<protein>
    <submittedName>
        <fullName evidence="1">Uncharacterized protein</fullName>
    </submittedName>
</protein>
<keyword evidence="2" id="KW-1185">Reference proteome</keyword>
<dbReference type="OrthoDB" id="10063099at2759"/>
<organism evidence="1 2">
    <name type="scientific">Stegodyphus mimosarum</name>
    <name type="common">African social velvet spider</name>
    <dbReference type="NCBI Taxonomy" id="407821"/>
    <lineage>
        <taxon>Eukaryota</taxon>
        <taxon>Metazoa</taxon>
        <taxon>Ecdysozoa</taxon>
        <taxon>Arthropoda</taxon>
        <taxon>Chelicerata</taxon>
        <taxon>Arachnida</taxon>
        <taxon>Araneae</taxon>
        <taxon>Araneomorphae</taxon>
        <taxon>Entelegynae</taxon>
        <taxon>Eresoidea</taxon>
        <taxon>Eresidae</taxon>
        <taxon>Stegodyphus</taxon>
    </lineage>
</organism>
<evidence type="ECO:0000313" key="2">
    <source>
        <dbReference type="Proteomes" id="UP000054359"/>
    </source>
</evidence>
<gene>
    <name evidence="1" type="ORF">X975_14241</name>
</gene>
<dbReference type="AlphaFoldDB" id="A0A087THM3"/>
<dbReference type="OMA" id="WPVRNER"/>
<feature type="non-terminal residue" evidence="1">
    <location>
        <position position="106"/>
    </location>
</feature>
<reference evidence="1 2" key="1">
    <citation type="submission" date="2013-11" db="EMBL/GenBank/DDBJ databases">
        <title>Genome sequencing of Stegodyphus mimosarum.</title>
        <authorList>
            <person name="Bechsgaard J."/>
        </authorList>
    </citation>
    <scope>NUCLEOTIDE SEQUENCE [LARGE SCALE GENOMIC DNA]</scope>
</reference>
<dbReference type="Proteomes" id="UP000054359">
    <property type="component" value="Unassembled WGS sequence"/>
</dbReference>
<dbReference type="Gene3D" id="2.60.120.650">
    <property type="entry name" value="Cupin"/>
    <property type="match status" value="1"/>
</dbReference>
<evidence type="ECO:0000313" key="1">
    <source>
        <dbReference type="EMBL" id="KFM64612.1"/>
    </source>
</evidence>
<dbReference type="SUPFAM" id="SSF51197">
    <property type="entry name" value="Clavaminate synthase-like"/>
    <property type="match status" value="1"/>
</dbReference>
<dbReference type="EMBL" id="KK115268">
    <property type="protein sequence ID" value="KFM64612.1"/>
    <property type="molecule type" value="Genomic_DNA"/>
</dbReference>
<accession>A0A087THM3</accession>
<dbReference type="STRING" id="407821.A0A087THM3"/>
<sequence length="106" mass="12502">MPPEVQNMFMPPVDCSMCRNLTEVERVTNISPEDFENRFAYSAVPVIVSDGTKNWTALDVFSFEFFRNLYLGKEEEEIYWETERECQFFPYQTEFESLAEVLSMSP</sequence>
<proteinExistence type="predicted"/>
<name>A0A087THM3_STEMI</name>